<dbReference type="PROSITE" id="PS50977">
    <property type="entry name" value="HTH_TETR_2"/>
    <property type="match status" value="1"/>
</dbReference>
<dbReference type="Gene3D" id="1.10.357.10">
    <property type="entry name" value="Tetracycline Repressor, domain 2"/>
    <property type="match status" value="1"/>
</dbReference>
<proteinExistence type="predicted"/>
<evidence type="ECO:0000256" key="3">
    <source>
        <dbReference type="ARBA" id="ARBA00023163"/>
    </source>
</evidence>
<dbReference type="InterPro" id="IPR009057">
    <property type="entry name" value="Homeodomain-like_sf"/>
</dbReference>
<sequence>MTAVKKTNRGGRPSKRDYILKQAELLVQEQGASNLTFDSLTEKTGISKGGLLYHFASKEALIVAMLERYIGMREARTEELINEGISGPNAEIKAVILGELNVPQSMLAVDSAIIAAAANNPALLEPVKHKFEELWATLNASESGGARAQAVWKAAVGDRLLRQFGLLDSESPEQREAFIAEMMALLDAPDLTKDNSDSVFG</sequence>
<dbReference type="EMBL" id="PIPJ01000001">
    <property type="protein sequence ID" value="RUO23493.1"/>
    <property type="molecule type" value="Genomic_DNA"/>
</dbReference>
<keyword evidence="1" id="KW-0805">Transcription regulation</keyword>
<dbReference type="Pfam" id="PF17937">
    <property type="entry name" value="TetR_C_28"/>
    <property type="match status" value="1"/>
</dbReference>
<keyword evidence="2 4" id="KW-0238">DNA-binding</keyword>
<dbReference type="OrthoDB" id="9798857at2"/>
<feature type="domain" description="HTH tetR-type" evidence="5">
    <location>
        <begin position="13"/>
        <end position="73"/>
    </location>
</feature>
<evidence type="ECO:0000256" key="4">
    <source>
        <dbReference type="PROSITE-ProRule" id="PRU00335"/>
    </source>
</evidence>
<comment type="caution">
    <text evidence="6">The sequence shown here is derived from an EMBL/GenBank/DDBJ whole genome shotgun (WGS) entry which is preliminary data.</text>
</comment>
<reference evidence="7" key="1">
    <citation type="journal article" date="2018" name="Front. Microbiol.">
        <title>Genome-Based Analysis Reveals the Taxonomy and Diversity of the Family Idiomarinaceae.</title>
        <authorList>
            <person name="Liu Y."/>
            <person name="Lai Q."/>
            <person name="Shao Z."/>
        </authorList>
    </citation>
    <scope>NUCLEOTIDE SEQUENCE [LARGE SCALE GENOMIC DNA]</scope>
    <source>
        <strain evidence="7">GBPy7</strain>
    </source>
</reference>
<keyword evidence="7" id="KW-1185">Reference proteome</keyword>
<dbReference type="AlphaFoldDB" id="A0A432W2V8"/>
<dbReference type="PRINTS" id="PR00455">
    <property type="entry name" value="HTHTETR"/>
</dbReference>
<dbReference type="SUPFAM" id="SSF46689">
    <property type="entry name" value="Homeodomain-like"/>
    <property type="match status" value="1"/>
</dbReference>
<dbReference type="PANTHER" id="PTHR47506:SF1">
    <property type="entry name" value="HTH-TYPE TRANSCRIPTIONAL REGULATOR YJDC"/>
    <property type="match status" value="1"/>
</dbReference>
<feature type="DNA-binding region" description="H-T-H motif" evidence="4">
    <location>
        <begin position="36"/>
        <end position="55"/>
    </location>
</feature>
<dbReference type="Pfam" id="PF00440">
    <property type="entry name" value="TetR_N"/>
    <property type="match status" value="1"/>
</dbReference>
<keyword evidence="3" id="KW-0804">Transcription</keyword>
<dbReference type="GO" id="GO:0003677">
    <property type="term" value="F:DNA binding"/>
    <property type="evidence" value="ECO:0007669"/>
    <property type="project" value="UniProtKB-UniRule"/>
</dbReference>
<evidence type="ECO:0000256" key="1">
    <source>
        <dbReference type="ARBA" id="ARBA00023015"/>
    </source>
</evidence>
<dbReference type="InterPro" id="IPR001647">
    <property type="entry name" value="HTH_TetR"/>
</dbReference>
<name>A0A432W2V8_9GAMM</name>
<organism evidence="6 7">
    <name type="scientific">Aliidiomarina iranensis</name>
    <dbReference type="NCBI Taxonomy" id="1434071"/>
    <lineage>
        <taxon>Bacteria</taxon>
        <taxon>Pseudomonadati</taxon>
        <taxon>Pseudomonadota</taxon>
        <taxon>Gammaproteobacteria</taxon>
        <taxon>Alteromonadales</taxon>
        <taxon>Idiomarinaceae</taxon>
        <taxon>Aliidiomarina</taxon>
    </lineage>
</organism>
<evidence type="ECO:0000313" key="6">
    <source>
        <dbReference type="EMBL" id="RUO23493.1"/>
    </source>
</evidence>
<protein>
    <submittedName>
        <fullName evidence="6">TetR/AcrR family transcriptional regulator</fullName>
    </submittedName>
</protein>
<dbReference type="Proteomes" id="UP000288395">
    <property type="component" value="Unassembled WGS sequence"/>
</dbReference>
<dbReference type="PANTHER" id="PTHR47506">
    <property type="entry name" value="TRANSCRIPTIONAL REGULATORY PROTEIN"/>
    <property type="match status" value="1"/>
</dbReference>
<dbReference type="RefSeq" id="WP_126765189.1">
    <property type="nucleotide sequence ID" value="NZ_PIPJ01000001.1"/>
</dbReference>
<accession>A0A432W2V8</accession>
<evidence type="ECO:0000259" key="5">
    <source>
        <dbReference type="PROSITE" id="PS50977"/>
    </source>
</evidence>
<dbReference type="InterPro" id="IPR041479">
    <property type="entry name" value="TetR_CgmR_C"/>
</dbReference>
<gene>
    <name evidence="6" type="ORF">CWE08_02275</name>
</gene>
<evidence type="ECO:0000256" key="2">
    <source>
        <dbReference type="ARBA" id="ARBA00023125"/>
    </source>
</evidence>
<evidence type="ECO:0000313" key="7">
    <source>
        <dbReference type="Proteomes" id="UP000288395"/>
    </source>
</evidence>